<protein>
    <recommendedName>
        <fullName evidence="1 7">Transcriptional regulator MraZ</fullName>
    </recommendedName>
</protein>
<dbReference type="STRING" id="1797263.A2397_00845"/>
<comment type="subcellular location">
    <subcellularLocation>
        <location evidence="7">Cytoplasm</location>
        <location evidence="7">Nucleoid</location>
    </subcellularLocation>
</comment>
<accession>A0A1F4ZTK5</accession>
<dbReference type="GO" id="GO:0051301">
    <property type="term" value="P:cell division"/>
    <property type="evidence" value="ECO:0007669"/>
    <property type="project" value="UniProtKB-KW"/>
</dbReference>
<evidence type="ECO:0000256" key="5">
    <source>
        <dbReference type="ARBA" id="ARBA00023125"/>
    </source>
</evidence>
<evidence type="ECO:0000313" key="10">
    <source>
        <dbReference type="Proteomes" id="UP000176424"/>
    </source>
</evidence>
<evidence type="ECO:0000256" key="4">
    <source>
        <dbReference type="ARBA" id="ARBA00023015"/>
    </source>
</evidence>
<comment type="similarity">
    <text evidence="7">Belongs to the MraZ family.</text>
</comment>
<keyword evidence="2 7" id="KW-0963">Cytoplasm</keyword>
<dbReference type="InterPro" id="IPR037914">
    <property type="entry name" value="SpoVT-AbrB_sf"/>
</dbReference>
<sequence length="143" mass="16053">MFIGQYDHHLEEKGRLSIPKKFRSQLEAGAVISQGLDGCLFLYPRAAWEKLIAKLGELPLTQTDARSFTRSLSFGASEVEIDRLGRILLPEYLRKFASIMGDCVIAGAVERIEIWDKSKFTKYTQDINSRAEEIAEKLSGSGI</sequence>
<feature type="domain" description="SpoVT-AbrB" evidence="8">
    <location>
        <begin position="76"/>
        <end position="119"/>
    </location>
</feature>
<keyword evidence="6 7" id="KW-0804">Transcription</keyword>
<proteinExistence type="inferred from homology"/>
<dbReference type="EMBL" id="MEXR01000026">
    <property type="protein sequence ID" value="OGD09701.1"/>
    <property type="molecule type" value="Genomic_DNA"/>
</dbReference>
<dbReference type="CDD" id="cd16321">
    <property type="entry name" value="MraZ_C"/>
    <property type="match status" value="1"/>
</dbReference>
<reference evidence="9 10" key="1">
    <citation type="journal article" date="2016" name="Nat. Commun.">
        <title>Thousands of microbial genomes shed light on interconnected biogeochemical processes in an aquifer system.</title>
        <authorList>
            <person name="Anantharaman K."/>
            <person name="Brown C.T."/>
            <person name="Hug L.A."/>
            <person name="Sharon I."/>
            <person name="Castelle C.J."/>
            <person name="Probst A.J."/>
            <person name="Thomas B.C."/>
            <person name="Singh A."/>
            <person name="Wilkins M.J."/>
            <person name="Karaoz U."/>
            <person name="Brodie E.L."/>
            <person name="Williams K.H."/>
            <person name="Hubbard S.S."/>
            <person name="Banfield J.F."/>
        </authorList>
    </citation>
    <scope>NUCLEOTIDE SEQUENCE [LARGE SCALE GENOMIC DNA]</scope>
</reference>
<dbReference type="InterPro" id="IPR007159">
    <property type="entry name" value="SpoVT-AbrB_dom"/>
</dbReference>
<keyword evidence="4 7" id="KW-0805">Transcription regulation</keyword>
<dbReference type="InterPro" id="IPR035644">
    <property type="entry name" value="MraZ_C"/>
</dbReference>
<evidence type="ECO:0000256" key="2">
    <source>
        <dbReference type="ARBA" id="ARBA00022490"/>
    </source>
</evidence>
<gene>
    <name evidence="7" type="primary">mraZ</name>
    <name evidence="9" type="ORF">A2397_00845</name>
</gene>
<dbReference type="GO" id="GO:0000976">
    <property type="term" value="F:transcription cis-regulatory region binding"/>
    <property type="evidence" value="ECO:0007669"/>
    <property type="project" value="TreeGrafter"/>
</dbReference>
<dbReference type="PANTHER" id="PTHR34701">
    <property type="entry name" value="TRANSCRIPTIONAL REGULATOR MRAZ"/>
    <property type="match status" value="1"/>
</dbReference>
<dbReference type="GO" id="GO:0003700">
    <property type="term" value="F:DNA-binding transcription factor activity"/>
    <property type="evidence" value="ECO:0007669"/>
    <property type="project" value="UniProtKB-UniRule"/>
</dbReference>
<comment type="caution">
    <text evidence="9">The sequence shown here is derived from an EMBL/GenBank/DDBJ whole genome shotgun (WGS) entry which is preliminary data.</text>
</comment>
<dbReference type="InterPro" id="IPR003444">
    <property type="entry name" value="MraZ"/>
</dbReference>
<keyword evidence="3" id="KW-0677">Repeat</keyword>
<name>A0A1F4ZTK5_9BACT</name>
<dbReference type="HAMAP" id="MF_01008">
    <property type="entry name" value="MraZ"/>
    <property type="match status" value="1"/>
</dbReference>
<dbReference type="Pfam" id="PF02381">
    <property type="entry name" value="MraZ"/>
    <property type="match status" value="2"/>
</dbReference>
<comment type="subunit">
    <text evidence="7">Forms oligomers.</text>
</comment>
<keyword evidence="9" id="KW-0132">Cell division</keyword>
<keyword evidence="5 7" id="KW-0238">DNA-binding</keyword>
<dbReference type="InterPro" id="IPR035642">
    <property type="entry name" value="MraZ_N"/>
</dbReference>
<organism evidence="9 10">
    <name type="scientific">Candidatus Amesbacteria bacterium RIFOXYB1_FULL_44_23</name>
    <dbReference type="NCBI Taxonomy" id="1797263"/>
    <lineage>
        <taxon>Bacteria</taxon>
        <taxon>Candidatus Amesiibacteriota</taxon>
    </lineage>
</organism>
<dbReference type="SUPFAM" id="SSF89447">
    <property type="entry name" value="AbrB/MazE/MraZ-like"/>
    <property type="match status" value="1"/>
</dbReference>
<dbReference type="InterPro" id="IPR038619">
    <property type="entry name" value="MraZ_sf"/>
</dbReference>
<dbReference type="CDD" id="cd16320">
    <property type="entry name" value="MraZ_N"/>
    <property type="match status" value="1"/>
</dbReference>
<evidence type="ECO:0000313" key="9">
    <source>
        <dbReference type="EMBL" id="OGD09701.1"/>
    </source>
</evidence>
<evidence type="ECO:0000256" key="3">
    <source>
        <dbReference type="ARBA" id="ARBA00022737"/>
    </source>
</evidence>
<dbReference type="NCBIfam" id="TIGR00242">
    <property type="entry name" value="division/cell wall cluster transcriptional repressor MraZ"/>
    <property type="match status" value="1"/>
</dbReference>
<dbReference type="Proteomes" id="UP000176424">
    <property type="component" value="Unassembled WGS sequence"/>
</dbReference>
<evidence type="ECO:0000256" key="1">
    <source>
        <dbReference type="ARBA" id="ARBA00013860"/>
    </source>
</evidence>
<dbReference type="PANTHER" id="PTHR34701:SF1">
    <property type="entry name" value="TRANSCRIPTIONAL REGULATOR MRAZ"/>
    <property type="match status" value="1"/>
</dbReference>
<dbReference type="Gene3D" id="3.40.1550.20">
    <property type="entry name" value="Transcriptional regulator MraZ domain"/>
    <property type="match status" value="1"/>
</dbReference>
<dbReference type="AlphaFoldDB" id="A0A1F4ZTK5"/>
<dbReference type="PROSITE" id="PS51740">
    <property type="entry name" value="SPOVT_ABRB"/>
    <property type="match status" value="2"/>
</dbReference>
<evidence type="ECO:0000256" key="7">
    <source>
        <dbReference type="HAMAP-Rule" id="MF_01008"/>
    </source>
</evidence>
<dbReference type="GO" id="GO:2000143">
    <property type="term" value="P:negative regulation of DNA-templated transcription initiation"/>
    <property type="evidence" value="ECO:0007669"/>
    <property type="project" value="TreeGrafter"/>
</dbReference>
<evidence type="ECO:0000256" key="6">
    <source>
        <dbReference type="ARBA" id="ARBA00023163"/>
    </source>
</evidence>
<dbReference type="GO" id="GO:0009295">
    <property type="term" value="C:nucleoid"/>
    <property type="evidence" value="ECO:0007669"/>
    <property type="project" value="UniProtKB-SubCell"/>
</dbReference>
<dbReference type="InterPro" id="IPR020603">
    <property type="entry name" value="MraZ_dom"/>
</dbReference>
<feature type="domain" description="SpoVT-AbrB" evidence="8">
    <location>
        <begin position="5"/>
        <end position="47"/>
    </location>
</feature>
<keyword evidence="9" id="KW-0131">Cell cycle</keyword>
<dbReference type="GO" id="GO:0005737">
    <property type="term" value="C:cytoplasm"/>
    <property type="evidence" value="ECO:0007669"/>
    <property type="project" value="UniProtKB-UniRule"/>
</dbReference>
<evidence type="ECO:0000259" key="8">
    <source>
        <dbReference type="PROSITE" id="PS51740"/>
    </source>
</evidence>